<dbReference type="HOGENOM" id="CLU_2761670_0_0_1"/>
<proteinExistence type="predicted"/>
<dbReference type="Proteomes" id="UP000002051">
    <property type="component" value="Unassembled WGS sequence"/>
</dbReference>
<name>G7L3V4_MEDTR</name>
<dbReference type="EMBL" id="CM001223">
    <property type="protein sequence ID" value="AES81893.1"/>
    <property type="molecule type" value="Genomic_DNA"/>
</dbReference>
<dbReference type="PaxDb" id="3880-AES81893"/>
<keyword evidence="3" id="KW-1185">Reference proteome</keyword>
<protein>
    <submittedName>
        <fullName evidence="1 2">Uncharacterized protein</fullName>
    </submittedName>
</protein>
<evidence type="ECO:0000313" key="1">
    <source>
        <dbReference type="EMBL" id="AES81893.1"/>
    </source>
</evidence>
<evidence type="ECO:0000313" key="2">
    <source>
        <dbReference type="EnsemblPlants" id="AES81893"/>
    </source>
</evidence>
<organism evidence="1 3">
    <name type="scientific">Medicago truncatula</name>
    <name type="common">Barrel medic</name>
    <name type="synonym">Medicago tribuloides</name>
    <dbReference type="NCBI Taxonomy" id="3880"/>
    <lineage>
        <taxon>Eukaryota</taxon>
        <taxon>Viridiplantae</taxon>
        <taxon>Streptophyta</taxon>
        <taxon>Embryophyta</taxon>
        <taxon>Tracheophyta</taxon>
        <taxon>Spermatophyta</taxon>
        <taxon>Magnoliopsida</taxon>
        <taxon>eudicotyledons</taxon>
        <taxon>Gunneridae</taxon>
        <taxon>Pentapetalae</taxon>
        <taxon>rosids</taxon>
        <taxon>fabids</taxon>
        <taxon>Fabales</taxon>
        <taxon>Fabaceae</taxon>
        <taxon>Papilionoideae</taxon>
        <taxon>50 kb inversion clade</taxon>
        <taxon>NPAAA clade</taxon>
        <taxon>Hologalegina</taxon>
        <taxon>IRL clade</taxon>
        <taxon>Trifolieae</taxon>
        <taxon>Medicago</taxon>
    </lineage>
</organism>
<reference evidence="1 3" key="2">
    <citation type="journal article" date="2014" name="BMC Genomics">
        <title>An improved genome release (version Mt4.0) for the model legume Medicago truncatula.</title>
        <authorList>
            <person name="Tang H."/>
            <person name="Krishnakumar V."/>
            <person name="Bidwell S."/>
            <person name="Rosen B."/>
            <person name="Chan A."/>
            <person name="Zhou S."/>
            <person name="Gentzbittel L."/>
            <person name="Childs K.L."/>
            <person name="Yandell M."/>
            <person name="Gundlach H."/>
            <person name="Mayer K.F."/>
            <person name="Schwartz D.C."/>
            <person name="Town C.D."/>
        </authorList>
    </citation>
    <scope>GENOME REANNOTATION</scope>
    <source>
        <strain evidence="2 3">cv. Jemalong A17</strain>
    </source>
</reference>
<accession>G7L3V4</accession>
<evidence type="ECO:0000313" key="3">
    <source>
        <dbReference type="Proteomes" id="UP000002051"/>
    </source>
</evidence>
<dbReference type="AlphaFoldDB" id="G7L3V4"/>
<reference evidence="2" key="3">
    <citation type="submission" date="2015-04" db="UniProtKB">
        <authorList>
            <consortium name="EnsemblPlants"/>
        </authorList>
    </citation>
    <scope>IDENTIFICATION</scope>
    <source>
        <strain evidence="2">cv. Jemalong A17</strain>
    </source>
</reference>
<reference evidence="1 3" key="1">
    <citation type="journal article" date="2011" name="Nature">
        <title>The Medicago genome provides insight into the evolution of rhizobial symbioses.</title>
        <authorList>
            <person name="Young N.D."/>
            <person name="Debelle F."/>
            <person name="Oldroyd G.E."/>
            <person name="Geurts R."/>
            <person name="Cannon S.B."/>
            <person name="Udvardi M.K."/>
            <person name="Benedito V.A."/>
            <person name="Mayer K.F."/>
            <person name="Gouzy J."/>
            <person name="Schoof H."/>
            <person name="Van de Peer Y."/>
            <person name="Proost S."/>
            <person name="Cook D.R."/>
            <person name="Meyers B.C."/>
            <person name="Spannagl M."/>
            <person name="Cheung F."/>
            <person name="De Mita S."/>
            <person name="Krishnakumar V."/>
            <person name="Gundlach H."/>
            <person name="Zhou S."/>
            <person name="Mudge J."/>
            <person name="Bharti A.K."/>
            <person name="Murray J.D."/>
            <person name="Naoumkina M.A."/>
            <person name="Rosen B."/>
            <person name="Silverstein K.A."/>
            <person name="Tang H."/>
            <person name="Rombauts S."/>
            <person name="Zhao P.X."/>
            <person name="Zhou P."/>
            <person name="Barbe V."/>
            <person name="Bardou P."/>
            <person name="Bechner M."/>
            <person name="Bellec A."/>
            <person name="Berger A."/>
            <person name="Berges H."/>
            <person name="Bidwell S."/>
            <person name="Bisseling T."/>
            <person name="Choisne N."/>
            <person name="Couloux A."/>
            <person name="Denny R."/>
            <person name="Deshpande S."/>
            <person name="Dai X."/>
            <person name="Doyle J.J."/>
            <person name="Dudez A.M."/>
            <person name="Farmer A.D."/>
            <person name="Fouteau S."/>
            <person name="Franken C."/>
            <person name="Gibelin C."/>
            <person name="Gish J."/>
            <person name="Goldstein S."/>
            <person name="Gonzalez A.J."/>
            <person name="Green P.J."/>
            <person name="Hallab A."/>
            <person name="Hartog M."/>
            <person name="Hua A."/>
            <person name="Humphray S.J."/>
            <person name="Jeong D.H."/>
            <person name="Jing Y."/>
            <person name="Jocker A."/>
            <person name="Kenton S.M."/>
            <person name="Kim D.J."/>
            <person name="Klee K."/>
            <person name="Lai H."/>
            <person name="Lang C."/>
            <person name="Lin S."/>
            <person name="Macmil S.L."/>
            <person name="Magdelenat G."/>
            <person name="Matthews L."/>
            <person name="McCorrison J."/>
            <person name="Monaghan E.L."/>
            <person name="Mun J.H."/>
            <person name="Najar F.Z."/>
            <person name="Nicholson C."/>
            <person name="Noirot C."/>
            <person name="O'Bleness M."/>
            <person name="Paule C.R."/>
            <person name="Poulain J."/>
            <person name="Prion F."/>
            <person name="Qin B."/>
            <person name="Qu C."/>
            <person name="Retzel E.F."/>
            <person name="Riddle C."/>
            <person name="Sallet E."/>
            <person name="Samain S."/>
            <person name="Samson N."/>
            <person name="Sanders I."/>
            <person name="Saurat O."/>
            <person name="Scarpelli C."/>
            <person name="Schiex T."/>
            <person name="Segurens B."/>
            <person name="Severin A.J."/>
            <person name="Sherrier D.J."/>
            <person name="Shi R."/>
            <person name="Sims S."/>
            <person name="Singer S.R."/>
            <person name="Sinharoy S."/>
            <person name="Sterck L."/>
            <person name="Viollet A."/>
            <person name="Wang B.B."/>
            <person name="Wang K."/>
            <person name="Wang M."/>
            <person name="Wang X."/>
            <person name="Warfsmann J."/>
            <person name="Weissenbach J."/>
            <person name="White D.D."/>
            <person name="White J.D."/>
            <person name="Wiley G.B."/>
            <person name="Wincker P."/>
            <person name="Xing Y."/>
            <person name="Yang L."/>
            <person name="Yao Z."/>
            <person name="Ying F."/>
            <person name="Zhai J."/>
            <person name="Zhou L."/>
            <person name="Zuber A."/>
            <person name="Denarie J."/>
            <person name="Dixon R.A."/>
            <person name="May G.D."/>
            <person name="Schwartz D.C."/>
            <person name="Rogers J."/>
            <person name="Quetier F."/>
            <person name="Town C.D."/>
            <person name="Roe B.A."/>
        </authorList>
    </citation>
    <scope>NUCLEOTIDE SEQUENCE [LARGE SCALE GENOMIC DNA]</scope>
    <source>
        <strain evidence="1">A17</strain>
        <strain evidence="2 3">cv. Jemalong A17</strain>
    </source>
</reference>
<sequence>MLTDGTLGGTCTKAQVNVCRRNRAHVPQRKTSHEFVVLRLREGEIEFPSMTMTTSMLKTGIEAKIVGAYH</sequence>
<dbReference type="EnsemblPlants" id="AES81893">
    <property type="protein sequence ID" value="AES81893"/>
    <property type="gene ID" value="MTR_7g101860"/>
</dbReference>
<gene>
    <name evidence="1" type="ordered locus">MTR_7g101860</name>
</gene>